<dbReference type="SUPFAM" id="SSF53822">
    <property type="entry name" value="Periplasmic binding protein-like I"/>
    <property type="match status" value="1"/>
</dbReference>
<dbReference type="Gene3D" id="3.40.50.2300">
    <property type="match status" value="2"/>
</dbReference>
<reference evidence="5" key="1">
    <citation type="submission" date="2020-11" db="EMBL/GenBank/DDBJ databases">
        <title>Isolation and identification of active actinomycetes.</title>
        <authorList>
            <person name="Yu B."/>
        </authorList>
    </citation>
    <scope>NUCLEOTIDE SEQUENCE</scope>
    <source>
        <strain evidence="5">NEAU-YB345</strain>
    </source>
</reference>
<dbReference type="PROSITE" id="PS00894">
    <property type="entry name" value="HTH_DEOR_1"/>
    <property type="match status" value="1"/>
</dbReference>
<keyword evidence="2" id="KW-0238">DNA-binding</keyword>
<dbReference type="InterPro" id="IPR036390">
    <property type="entry name" value="WH_DNA-bd_sf"/>
</dbReference>
<name>A0A931BDM4_9ACTN</name>
<evidence type="ECO:0000256" key="2">
    <source>
        <dbReference type="ARBA" id="ARBA00023125"/>
    </source>
</evidence>
<dbReference type="PANTHER" id="PTHR30146">
    <property type="entry name" value="LACI-RELATED TRANSCRIPTIONAL REPRESSOR"/>
    <property type="match status" value="1"/>
</dbReference>
<feature type="domain" description="HTH deoR-type" evidence="4">
    <location>
        <begin position="5"/>
        <end position="60"/>
    </location>
</feature>
<sequence>MRATAETRHRQILDLLSGRTSLRVGELAVALGVSVATARRDVEAMSVAGLVQRAHGQVSRHWPVSAAVVAAAGVPPSVGSVPGFSPGSAPGPAAAALPGATANPLVIGMLVPVADYYYAEVVRGAREAAARAGARLVLGISHYSPEADRVQLAALVEGGAAGLLLTPSWASGRPGVAEERRILELGVPTVLLERRVDPGTGLAELDRVCTAHAEGAGLAVRHLAELGRRRIGLLVRTDTPTAHHLRAGYLSATAALGLEALPLDLPGPKQGGGLPLHDLVESICHARLDAALVHTDEDALRLLQALHQRGLRVPDDLALVAYDDEVAALADVPLTAVAPPKRRLGATAVALLLDRLRTGPAATGTTTGTTLTAGAPGARPNSHLDLLPSLRVRASCGEPVGGAVVAAPASAHMLR</sequence>
<organism evidence="5 6">
    <name type="scientific">Streptacidiphilus fuscans</name>
    <dbReference type="NCBI Taxonomy" id="2789292"/>
    <lineage>
        <taxon>Bacteria</taxon>
        <taxon>Bacillati</taxon>
        <taxon>Actinomycetota</taxon>
        <taxon>Actinomycetes</taxon>
        <taxon>Kitasatosporales</taxon>
        <taxon>Streptomycetaceae</taxon>
        <taxon>Streptacidiphilus</taxon>
    </lineage>
</organism>
<dbReference type="GO" id="GO:0003700">
    <property type="term" value="F:DNA-binding transcription factor activity"/>
    <property type="evidence" value="ECO:0007669"/>
    <property type="project" value="InterPro"/>
</dbReference>
<evidence type="ECO:0000313" key="6">
    <source>
        <dbReference type="Proteomes" id="UP000657385"/>
    </source>
</evidence>
<evidence type="ECO:0000256" key="3">
    <source>
        <dbReference type="ARBA" id="ARBA00023163"/>
    </source>
</evidence>
<dbReference type="AlphaFoldDB" id="A0A931BDM4"/>
<evidence type="ECO:0000256" key="1">
    <source>
        <dbReference type="ARBA" id="ARBA00023015"/>
    </source>
</evidence>
<dbReference type="SUPFAM" id="SSF46785">
    <property type="entry name" value="Winged helix' DNA-binding domain"/>
    <property type="match status" value="1"/>
</dbReference>
<dbReference type="Proteomes" id="UP000657385">
    <property type="component" value="Unassembled WGS sequence"/>
</dbReference>
<dbReference type="Pfam" id="PF08220">
    <property type="entry name" value="HTH_DeoR"/>
    <property type="match status" value="1"/>
</dbReference>
<comment type="caution">
    <text evidence="5">The sequence shown here is derived from an EMBL/GenBank/DDBJ whole genome shotgun (WGS) entry which is preliminary data.</text>
</comment>
<dbReference type="SMART" id="SM00420">
    <property type="entry name" value="HTH_DEOR"/>
    <property type="match status" value="1"/>
</dbReference>
<evidence type="ECO:0000313" key="5">
    <source>
        <dbReference type="EMBL" id="MBF9071520.1"/>
    </source>
</evidence>
<keyword evidence="6" id="KW-1185">Reference proteome</keyword>
<dbReference type="PANTHER" id="PTHR30146:SF155">
    <property type="entry name" value="ALANINE RACEMASE"/>
    <property type="match status" value="1"/>
</dbReference>
<dbReference type="InterPro" id="IPR018356">
    <property type="entry name" value="Tscrpt_reg_HTH_DeoR_CS"/>
</dbReference>
<keyword evidence="3" id="KW-0804">Transcription</keyword>
<dbReference type="InterPro" id="IPR001034">
    <property type="entry name" value="DeoR_HTH"/>
</dbReference>
<evidence type="ECO:0000259" key="4">
    <source>
        <dbReference type="PROSITE" id="PS51000"/>
    </source>
</evidence>
<dbReference type="Gene3D" id="1.10.10.10">
    <property type="entry name" value="Winged helix-like DNA-binding domain superfamily/Winged helix DNA-binding domain"/>
    <property type="match status" value="1"/>
</dbReference>
<gene>
    <name evidence="5" type="ORF">I2501_26205</name>
</gene>
<dbReference type="PROSITE" id="PS51000">
    <property type="entry name" value="HTH_DEOR_2"/>
    <property type="match status" value="1"/>
</dbReference>
<dbReference type="EMBL" id="JADPRT010000012">
    <property type="protein sequence ID" value="MBF9071520.1"/>
    <property type="molecule type" value="Genomic_DNA"/>
</dbReference>
<dbReference type="InterPro" id="IPR036388">
    <property type="entry name" value="WH-like_DNA-bd_sf"/>
</dbReference>
<protein>
    <submittedName>
        <fullName evidence="5">DeoR/GlpR family transcriptional regulator</fullName>
    </submittedName>
</protein>
<dbReference type="InterPro" id="IPR046335">
    <property type="entry name" value="LacI/GalR-like_sensor"/>
</dbReference>
<dbReference type="InterPro" id="IPR028082">
    <property type="entry name" value="Peripla_BP_I"/>
</dbReference>
<dbReference type="RefSeq" id="WP_196196691.1">
    <property type="nucleotide sequence ID" value="NZ_JADPRT010000012.1"/>
</dbReference>
<dbReference type="CDD" id="cd06267">
    <property type="entry name" value="PBP1_LacI_sugar_binding-like"/>
    <property type="match status" value="1"/>
</dbReference>
<proteinExistence type="predicted"/>
<accession>A0A931BDM4</accession>
<keyword evidence="1" id="KW-0805">Transcription regulation</keyword>
<dbReference type="Pfam" id="PF13377">
    <property type="entry name" value="Peripla_BP_3"/>
    <property type="match status" value="1"/>
</dbReference>
<dbReference type="GO" id="GO:0000976">
    <property type="term" value="F:transcription cis-regulatory region binding"/>
    <property type="evidence" value="ECO:0007669"/>
    <property type="project" value="TreeGrafter"/>
</dbReference>